<dbReference type="SUPFAM" id="SSF89733">
    <property type="entry name" value="L-sulfolactate dehydrogenase-like"/>
    <property type="match status" value="1"/>
</dbReference>
<evidence type="ECO:0000256" key="2">
    <source>
        <dbReference type="ARBA" id="ARBA00023002"/>
    </source>
</evidence>
<gene>
    <name evidence="3" type="ORF">B4O97_06385</name>
</gene>
<protein>
    <recommendedName>
        <fullName evidence="5">Malate dehydrogenase</fullName>
    </recommendedName>
</protein>
<dbReference type="InterPro" id="IPR003767">
    <property type="entry name" value="Malate/L-lactate_DH-like"/>
</dbReference>
<evidence type="ECO:0000313" key="4">
    <source>
        <dbReference type="Proteomes" id="UP000192343"/>
    </source>
</evidence>
<evidence type="ECO:0000256" key="1">
    <source>
        <dbReference type="ARBA" id="ARBA00006056"/>
    </source>
</evidence>
<keyword evidence="2" id="KW-0560">Oxidoreductase</keyword>
<dbReference type="InterPro" id="IPR043144">
    <property type="entry name" value="Mal/L-sulf/L-lact_DH-like_ah"/>
</dbReference>
<dbReference type="PANTHER" id="PTHR11091">
    <property type="entry name" value="OXIDOREDUCTASE-RELATED"/>
    <property type="match status" value="1"/>
</dbReference>
<reference evidence="3 4" key="1">
    <citation type="submission" date="2017-03" db="EMBL/GenBank/DDBJ databases">
        <title>Draft Genome sequence of Marispirochaeta sp. strain JC444.</title>
        <authorList>
            <person name="Shivani Y."/>
            <person name="Subhash Y."/>
            <person name="Sasikala C."/>
            <person name="Ramana C."/>
        </authorList>
    </citation>
    <scope>NUCLEOTIDE SEQUENCE [LARGE SCALE GENOMIC DNA]</scope>
    <source>
        <strain evidence="3 4">JC444</strain>
    </source>
</reference>
<dbReference type="RefSeq" id="WP_083049323.1">
    <property type="nucleotide sequence ID" value="NZ_MWQY01000006.1"/>
</dbReference>
<dbReference type="InterPro" id="IPR036111">
    <property type="entry name" value="Mal/L-sulfo/L-lacto_DH-like_sf"/>
</dbReference>
<evidence type="ECO:0000313" key="3">
    <source>
        <dbReference type="EMBL" id="ORC36215.1"/>
    </source>
</evidence>
<dbReference type="AlphaFoldDB" id="A0A1Y1RZJ3"/>
<dbReference type="InterPro" id="IPR043143">
    <property type="entry name" value="Mal/L-sulf/L-lact_DH-like_NADP"/>
</dbReference>
<dbReference type="OrthoDB" id="9769447at2"/>
<keyword evidence="4" id="KW-1185">Reference proteome</keyword>
<sequence>MPGVDGGVLFPAEELRKWTEEIFQKVDVSKEDAALLTDSLIEANLRGVDTHGITRMLTVYVNRIQAGVLSPRTKLDIVREKPSTALVDCNNSIGQVASDYAMNLAIQKAKSTGTAFVATTHSNHYGAAAYWSMKALEHGMIGFSATNGPASFAPTGGRTPMLGTNPFSVAIPAGRELPFVLDLATTVVARGRITLYAKQNKELEPGWAFDEMGRPTTDPHKALKGLLAPIGGYKGYGIALAIDMISGVMTGSKYGTHFPGFLADNLKDPTDVGSVFAAISIDSFMDLPEFQDAMDTAIREVKSCARAEGVERIYVPGEIEMGIRADRLANGIPLPEAVLTDFVALGTELGVAFPGE</sequence>
<dbReference type="STRING" id="1963862.B4O97_06385"/>
<dbReference type="Gene3D" id="1.10.1530.10">
    <property type="match status" value="1"/>
</dbReference>
<dbReference type="Proteomes" id="UP000192343">
    <property type="component" value="Unassembled WGS sequence"/>
</dbReference>
<comment type="caution">
    <text evidence="3">The sequence shown here is derived from an EMBL/GenBank/DDBJ whole genome shotgun (WGS) entry which is preliminary data.</text>
</comment>
<dbReference type="Pfam" id="PF02615">
    <property type="entry name" value="Ldh_2"/>
    <property type="match status" value="1"/>
</dbReference>
<name>A0A1Y1RZJ3_9SPIO</name>
<dbReference type="PANTHER" id="PTHR11091:SF0">
    <property type="entry name" value="MALATE DEHYDROGENASE"/>
    <property type="match status" value="1"/>
</dbReference>
<dbReference type="GO" id="GO:0016491">
    <property type="term" value="F:oxidoreductase activity"/>
    <property type="evidence" value="ECO:0007669"/>
    <property type="project" value="UniProtKB-KW"/>
</dbReference>
<organism evidence="3 4">
    <name type="scientific">Marispirochaeta aestuarii</name>
    <dbReference type="NCBI Taxonomy" id="1963862"/>
    <lineage>
        <taxon>Bacteria</taxon>
        <taxon>Pseudomonadati</taxon>
        <taxon>Spirochaetota</taxon>
        <taxon>Spirochaetia</taxon>
        <taxon>Spirochaetales</taxon>
        <taxon>Spirochaetaceae</taxon>
        <taxon>Marispirochaeta</taxon>
    </lineage>
</organism>
<dbReference type="Gene3D" id="3.30.1370.60">
    <property type="entry name" value="Hypothetical oxidoreductase yiak, domain 2"/>
    <property type="match status" value="1"/>
</dbReference>
<proteinExistence type="inferred from homology"/>
<comment type="similarity">
    <text evidence="1">Belongs to the LDH2/MDH2 oxidoreductase family.</text>
</comment>
<evidence type="ECO:0008006" key="5">
    <source>
        <dbReference type="Google" id="ProtNLM"/>
    </source>
</evidence>
<accession>A0A1Y1RZJ3</accession>
<dbReference type="EMBL" id="MWQY01000006">
    <property type="protein sequence ID" value="ORC36215.1"/>
    <property type="molecule type" value="Genomic_DNA"/>
</dbReference>